<dbReference type="Pfam" id="PF12697">
    <property type="entry name" value="Abhydrolase_6"/>
    <property type="match status" value="1"/>
</dbReference>
<evidence type="ECO:0000259" key="2">
    <source>
        <dbReference type="Pfam" id="PF12697"/>
    </source>
</evidence>
<proteinExistence type="predicted"/>
<dbReference type="InterPro" id="IPR052897">
    <property type="entry name" value="Sec-Metab_Biosynth_Hydrolase"/>
</dbReference>
<protein>
    <recommendedName>
        <fullName evidence="2">AB hydrolase-1 domain-containing protein</fullName>
    </recommendedName>
</protein>
<keyword evidence="4" id="KW-1185">Reference proteome</keyword>
<feature type="chain" id="PRO_5045478812" description="AB hydrolase-1 domain-containing protein" evidence="1">
    <location>
        <begin position="32"/>
        <end position="336"/>
    </location>
</feature>
<dbReference type="SUPFAM" id="SSF53474">
    <property type="entry name" value="alpha/beta-Hydrolases"/>
    <property type="match status" value="1"/>
</dbReference>
<dbReference type="Gene3D" id="3.40.50.1820">
    <property type="entry name" value="alpha/beta hydrolase"/>
    <property type="match status" value="1"/>
</dbReference>
<comment type="caution">
    <text evidence="3">The sequence shown here is derived from an EMBL/GenBank/DDBJ whole genome shotgun (WGS) entry which is preliminary data.</text>
</comment>
<organism evidence="3 4">
    <name type="scientific">Streptomyces thermolineatus</name>
    <dbReference type="NCBI Taxonomy" id="44033"/>
    <lineage>
        <taxon>Bacteria</taxon>
        <taxon>Bacillati</taxon>
        <taxon>Actinomycetota</taxon>
        <taxon>Actinomycetes</taxon>
        <taxon>Kitasatosporales</taxon>
        <taxon>Streptomycetaceae</taxon>
        <taxon>Streptomyces</taxon>
    </lineage>
</organism>
<name>A0ABP5YJX0_9ACTN</name>
<evidence type="ECO:0000256" key="1">
    <source>
        <dbReference type="SAM" id="SignalP"/>
    </source>
</evidence>
<evidence type="ECO:0000313" key="4">
    <source>
        <dbReference type="Proteomes" id="UP001501358"/>
    </source>
</evidence>
<evidence type="ECO:0000313" key="3">
    <source>
        <dbReference type="EMBL" id="GAA2482467.1"/>
    </source>
</evidence>
<feature type="domain" description="AB hydrolase-1" evidence="2">
    <location>
        <begin position="48"/>
        <end position="268"/>
    </location>
</feature>
<dbReference type="RefSeq" id="WP_344382641.1">
    <property type="nucleotide sequence ID" value="NZ_BAAATA010000008.1"/>
</dbReference>
<reference evidence="4" key="1">
    <citation type="journal article" date="2019" name="Int. J. Syst. Evol. Microbiol.">
        <title>The Global Catalogue of Microorganisms (GCM) 10K type strain sequencing project: providing services to taxonomists for standard genome sequencing and annotation.</title>
        <authorList>
            <consortium name="The Broad Institute Genomics Platform"/>
            <consortium name="The Broad Institute Genome Sequencing Center for Infectious Disease"/>
            <person name="Wu L."/>
            <person name="Ma J."/>
        </authorList>
    </citation>
    <scope>NUCLEOTIDE SEQUENCE [LARGE SCALE GENOMIC DNA]</scope>
    <source>
        <strain evidence="4">JCM 6307</strain>
    </source>
</reference>
<dbReference type="PANTHER" id="PTHR37017">
    <property type="entry name" value="AB HYDROLASE-1 DOMAIN-CONTAINING PROTEIN-RELATED"/>
    <property type="match status" value="1"/>
</dbReference>
<dbReference type="InterPro" id="IPR000073">
    <property type="entry name" value="AB_hydrolase_1"/>
</dbReference>
<gene>
    <name evidence="3" type="ORF">GCM10010406_18450</name>
</gene>
<dbReference type="PANTHER" id="PTHR37017:SF11">
    <property type="entry name" value="ESTERASE_LIPASE_THIOESTERASE DOMAIN-CONTAINING PROTEIN"/>
    <property type="match status" value="1"/>
</dbReference>
<dbReference type="InterPro" id="IPR029058">
    <property type="entry name" value="AB_hydrolase_fold"/>
</dbReference>
<dbReference type="Proteomes" id="UP001501358">
    <property type="component" value="Unassembled WGS sequence"/>
</dbReference>
<dbReference type="EMBL" id="BAAATA010000008">
    <property type="protein sequence ID" value="GAA2482467.1"/>
    <property type="molecule type" value="Genomic_DNA"/>
</dbReference>
<keyword evidence="1" id="KW-0732">Signal</keyword>
<accession>A0ABP5YJX0</accession>
<feature type="signal peptide" evidence="1">
    <location>
        <begin position="1"/>
        <end position="31"/>
    </location>
</feature>
<sequence length="336" mass="34253">MPSLPSVRSPLARGPVALAVAALTAVSPAAAAPGDGDGREGTGAGPTVVLVHGAMSDASAWRGVTERLQRLGHRVVAPANPLRGLSGDSAYLASVLDRIEGPIVLVGHSYAGAVIGNAAASDPDVEALVYIAAHMPDRGESVEELNGRFPGSRLGTAVVPARYPLPGGGTAVELSVAPDRFREVLVAGAPARTTAVMAAGQRPIAQAALAEESRAAAWRTVPSWYLVATEDRAVPPRLERFMADRAGSRTVEVNAPHFAMVTHPEAVTRLILDASAGRAPADGRDTAAAGALAETGPGGRAPATAGLGALALAAGTALLPAARRIRPRALRDRARR</sequence>